<evidence type="ECO:0000313" key="2">
    <source>
        <dbReference type="EMBL" id="HER95916.1"/>
    </source>
</evidence>
<organism evidence="2">
    <name type="scientific">Rhodothermus marinus</name>
    <name type="common">Rhodothermus obamensis</name>
    <dbReference type="NCBI Taxonomy" id="29549"/>
    <lineage>
        <taxon>Bacteria</taxon>
        <taxon>Pseudomonadati</taxon>
        <taxon>Rhodothermota</taxon>
        <taxon>Rhodothermia</taxon>
        <taxon>Rhodothermales</taxon>
        <taxon>Rhodothermaceae</taxon>
        <taxon>Rhodothermus</taxon>
    </lineage>
</organism>
<sequence length="265" mass="30438">MGSRLQAQPTGPVRSLIIEQGKVLLDGRPVTAAELPAELQTGDVSLHVQFSGEVSPVFAIKGQFFRIEGDRLVSLTPAPEKLLKSERPAAIDAQDTLDVLRAHLVAQAQALREAAQALYQQLAQNQTAWSMDVARQLEVLQQQAAVLSEYARQLPRLEWEAYLQTMHQHNAELARRLMEEWEWEQDLRAQAARIRQLPEGPQRQQAIAQLRRQLEAAFDRKQQNRQAEIAQLERQIQRLRQRLDERARYRKHIVEQYLQDLLQGP</sequence>
<dbReference type="AlphaFoldDB" id="A0A7V2F611"/>
<feature type="coiled-coil region" evidence="1">
    <location>
        <begin position="207"/>
        <end position="249"/>
    </location>
</feature>
<accession>A0A7V2F611</accession>
<dbReference type="EMBL" id="DSGB01000004">
    <property type="protein sequence ID" value="HER95916.1"/>
    <property type="molecule type" value="Genomic_DNA"/>
</dbReference>
<evidence type="ECO:0000256" key="1">
    <source>
        <dbReference type="SAM" id="Coils"/>
    </source>
</evidence>
<protein>
    <submittedName>
        <fullName evidence="2">Uncharacterized protein</fullName>
    </submittedName>
</protein>
<proteinExistence type="predicted"/>
<name>A0A7V2F611_RHOMR</name>
<keyword evidence="1" id="KW-0175">Coiled coil</keyword>
<gene>
    <name evidence="2" type="ORF">ENO59_05295</name>
</gene>
<reference evidence="2" key="1">
    <citation type="journal article" date="2020" name="mSystems">
        <title>Genome- and Community-Level Interaction Insights into Carbon Utilization and Element Cycling Functions of Hydrothermarchaeota in Hydrothermal Sediment.</title>
        <authorList>
            <person name="Zhou Z."/>
            <person name="Liu Y."/>
            <person name="Xu W."/>
            <person name="Pan J."/>
            <person name="Luo Z.H."/>
            <person name="Li M."/>
        </authorList>
    </citation>
    <scope>NUCLEOTIDE SEQUENCE [LARGE SCALE GENOMIC DNA]</scope>
    <source>
        <strain evidence="2">SpSt-143</strain>
    </source>
</reference>
<comment type="caution">
    <text evidence="2">The sequence shown here is derived from an EMBL/GenBank/DDBJ whole genome shotgun (WGS) entry which is preliminary data.</text>
</comment>